<name>A0A6G4ZE32_CLOPF</name>
<gene>
    <name evidence="2" type="ORF">G6Z02_09310</name>
</gene>
<dbReference type="InterPro" id="IPR048473">
    <property type="entry name" value="M1E1E6-like"/>
</dbReference>
<evidence type="ECO:0000313" key="2">
    <source>
        <dbReference type="EMBL" id="NGT90398.1"/>
    </source>
</evidence>
<dbReference type="Pfam" id="PF21648">
    <property type="entry name" value="M1E1E6-like"/>
    <property type="match status" value="1"/>
</dbReference>
<reference evidence="2" key="1">
    <citation type="submission" date="2020-02" db="EMBL/GenBank/DDBJ databases">
        <title>Genomic Insights into the Phylogeny and Genetic Plasticity of the Human and Animal Enteric Pathogen Clostridium perfringens.</title>
        <authorList>
            <person name="Feng Y."/>
            <person name="Hu Y."/>
        </authorList>
    </citation>
    <scope>NUCLEOTIDE SEQUENCE</scope>
    <source>
        <strain evidence="2">CP-08</strain>
    </source>
</reference>
<evidence type="ECO:0000259" key="1">
    <source>
        <dbReference type="Pfam" id="PF21648"/>
    </source>
</evidence>
<organism evidence="2">
    <name type="scientific">Clostridium perfringens</name>
    <dbReference type="NCBI Taxonomy" id="1502"/>
    <lineage>
        <taxon>Bacteria</taxon>
        <taxon>Bacillati</taxon>
        <taxon>Bacillota</taxon>
        <taxon>Clostridia</taxon>
        <taxon>Eubacteriales</taxon>
        <taxon>Clostridiaceae</taxon>
        <taxon>Clostridium</taxon>
    </lineage>
</organism>
<sequence length="297" mass="35920">MDFFEARKRNVLIKILHCYLNDKKLMDKSFEVNELKNTFYLKERDIKLFLEKLFDKNNDKYILKEEYRIKLADYEKNYNKFIKNRKEIEKTFIEQYEIINKIALDIEMDVEKFNTAIESSIENIEKLHWILLPIYSEQIIENIEVIPEENIYEYYNNYHAIQDIYFALVGKGIDYKSVGGDNNLNKEFNVNIYSSRWGHDDNYIIKRTVDGWYLTFLMNTGDFDKNGQGAFFESLEHDSIFFPREAVSYALEILWDEADNTDMDIEEIKYKFNQIVKWINEVEKASKKYQPEWCNYF</sequence>
<comment type="caution">
    <text evidence="2">The sequence shown here is derived from an EMBL/GenBank/DDBJ whole genome shotgun (WGS) entry which is preliminary data.</text>
</comment>
<proteinExistence type="predicted"/>
<protein>
    <recommendedName>
        <fullName evidence="1">Integron cassette protein domain-containing protein</fullName>
    </recommendedName>
</protein>
<dbReference type="Gene3D" id="3.30.2210.10">
    <property type="entry name" value="Integron cassette protein superfamily"/>
    <property type="match status" value="1"/>
</dbReference>
<dbReference type="AlphaFoldDB" id="A0A6G4ZE32"/>
<feature type="domain" description="Integron cassette protein" evidence="1">
    <location>
        <begin position="187"/>
        <end position="282"/>
    </location>
</feature>
<dbReference type="EMBL" id="JAALNF010000003">
    <property type="protein sequence ID" value="NGT90398.1"/>
    <property type="molecule type" value="Genomic_DNA"/>
</dbReference>
<dbReference type="InterPro" id="IPR048474">
    <property type="entry name" value="M1E1E6-like_sf"/>
</dbReference>
<accession>A0A6G4ZE32</accession>
<dbReference type="RefSeq" id="WP_164786236.1">
    <property type="nucleotide sequence ID" value="NZ_JAALMA010000004.1"/>
</dbReference>